<gene>
    <name evidence="16" type="primary">treZ</name>
    <name evidence="16" type="ORF">WJX64_15430</name>
</gene>
<sequence>MRLGVWAPDAREVVLRLDGVDLPLTRDGDGWWRHPFDVAAGLDYGFVVDGDGPLADPRSLWQPHGVHGLSRTFDLAELTTGAGAETSADAATAASGSWRGIPLDGSVIYELHLGTFTPEGTLDAAARHFDHLRSIGVDFIELLPVNAFNGEHGWGYDGVLWFAVHEPYGGPAAYRRFVDAAHAAGLGVIQDVVYNHLGPSGNVLPRFGPYVHEQDGPWGSALNLDGTDAAEVRRYILDNTRLWLRDYGVDGLRLDAVHALHDTGPTHILAEMAETTDALAAELGRPLHLIAESDLNDPVMIEPRPDGHGLTAQWSDDFHHALHVALTGEVTGYYADFDGLAVLQKVLTGGFFHDGTYSSFRERDHGHPLDFNRTPPWRLVVSDQNHDQIGNRAIGDRLGDTLDDGQLAIAAALTLLGPFTPMLFMGEEWAASTPWQYFTSHPEPELAAAVANGRISEFARMGWDRDVVPDPQHPETRERSVLDWSELEHGRHERMLAFYRELAVLRRSEPALRSTDLPQVVVADGGASVLTMRRGDVIVAANFADTVAPLEVPAGTVLLASPATAAGAAPAAGAAAPSTLDAHSLVVVRLTPEL</sequence>
<comment type="caution">
    <text evidence="16">The sequence shown here is derived from an EMBL/GenBank/DDBJ whole genome shotgun (WGS) entry which is preliminary data.</text>
</comment>
<proteinExistence type="inferred from homology"/>
<dbReference type="InterPro" id="IPR044901">
    <property type="entry name" value="Trehalose_TreZ_E-set_sf"/>
</dbReference>
<dbReference type="EMBL" id="JBCLVG010000003">
    <property type="protein sequence ID" value="MEN1947949.1"/>
    <property type="molecule type" value="Genomic_DNA"/>
</dbReference>
<dbReference type="NCBIfam" id="TIGR02402">
    <property type="entry name" value="trehalose_TreZ"/>
    <property type="match status" value="1"/>
</dbReference>
<dbReference type="Gene3D" id="1.10.10.760">
    <property type="entry name" value="E-set domains of sugar-utilizing enzymes"/>
    <property type="match status" value="1"/>
</dbReference>
<evidence type="ECO:0000256" key="13">
    <source>
        <dbReference type="NCBIfam" id="TIGR02402"/>
    </source>
</evidence>
<evidence type="ECO:0000256" key="7">
    <source>
        <dbReference type="ARBA" id="ARBA00022801"/>
    </source>
</evidence>
<evidence type="ECO:0000256" key="6">
    <source>
        <dbReference type="ARBA" id="ARBA00022490"/>
    </source>
</evidence>
<accession>A0ABU9W7G7</accession>
<evidence type="ECO:0000256" key="4">
    <source>
        <dbReference type="ARBA" id="ARBA00012268"/>
    </source>
</evidence>
<dbReference type="Gene3D" id="3.20.20.80">
    <property type="entry name" value="Glycosidases"/>
    <property type="match status" value="1"/>
</dbReference>
<dbReference type="Pfam" id="PF00128">
    <property type="entry name" value="Alpha-amylase"/>
    <property type="match status" value="1"/>
</dbReference>
<keyword evidence="6" id="KW-0963">Cytoplasm</keyword>
<keyword evidence="8" id="KW-0119">Carbohydrate metabolism</keyword>
<name>A0ABU9W7G7_9MICO</name>
<evidence type="ECO:0000256" key="10">
    <source>
        <dbReference type="ARBA" id="ARBA00032057"/>
    </source>
</evidence>
<dbReference type="RefSeq" id="WP_342115709.1">
    <property type="nucleotide sequence ID" value="NZ_JBCAUN010000003.1"/>
</dbReference>
<dbReference type="CDD" id="cd02853">
    <property type="entry name" value="E_set_MTHase_like_N"/>
    <property type="match status" value="1"/>
</dbReference>
<dbReference type="SUPFAM" id="SSF51445">
    <property type="entry name" value="(Trans)glycosidases"/>
    <property type="match status" value="1"/>
</dbReference>
<dbReference type="SUPFAM" id="SSF81296">
    <property type="entry name" value="E set domains"/>
    <property type="match status" value="1"/>
</dbReference>
<evidence type="ECO:0000256" key="14">
    <source>
        <dbReference type="PIRNR" id="PIRNR006337"/>
    </source>
</evidence>
<evidence type="ECO:0000256" key="8">
    <source>
        <dbReference type="ARBA" id="ARBA00023277"/>
    </source>
</evidence>
<comment type="catalytic activity">
    <reaction evidence="12 14">
        <text>hydrolysis of (1-&gt;4)-alpha-D-glucosidic linkage in 4-alpha-D-[(1-&gt;4)-alpha-D-glucanosyl]n trehalose to yield trehalose and (1-&gt;4)-alpha-D-glucan.</text>
        <dbReference type="EC" id="3.2.1.141"/>
    </reaction>
</comment>
<evidence type="ECO:0000313" key="17">
    <source>
        <dbReference type="Proteomes" id="UP001425155"/>
    </source>
</evidence>
<feature type="domain" description="Glycosyl hydrolase family 13 catalytic" evidence="15">
    <location>
        <begin position="110"/>
        <end position="454"/>
    </location>
</feature>
<evidence type="ECO:0000256" key="5">
    <source>
        <dbReference type="ARBA" id="ARBA00015938"/>
    </source>
</evidence>
<evidence type="ECO:0000256" key="1">
    <source>
        <dbReference type="ARBA" id="ARBA00004496"/>
    </source>
</evidence>
<dbReference type="InterPro" id="IPR017853">
    <property type="entry name" value="GH"/>
</dbReference>
<evidence type="ECO:0000259" key="15">
    <source>
        <dbReference type="SMART" id="SM00642"/>
    </source>
</evidence>
<comment type="subcellular location">
    <subcellularLocation>
        <location evidence="1">Cytoplasm</location>
    </subcellularLocation>
</comment>
<reference evidence="16 17" key="1">
    <citation type="submission" date="2024-03" db="EMBL/GenBank/DDBJ databases">
        <title>YIM 134122 draft genome.</title>
        <authorList>
            <person name="Zuo S."/>
            <person name="Xiong L."/>
        </authorList>
    </citation>
    <scope>NUCLEOTIDE SEQUENCE [LARGE SCALE GENOMIC DNA]</scope>
    <source>
        <strain evidence="16 17">YIM 134122</strain>
    </source>
</reference>
<protein>
    <recommendedName>
        <fullName evidence="5 13">Malto-oligosyltrehalose trehalohydrolase</fullName>
        <shortName evidence="14">MTHase</shortName>
        <ecNumber evidence="4 13">3.2.1.141</ecNumber>
    </recommendedName>
    <alternativeName>
        <fullName evidence="11 14">4-alpha-D-((1-&gt;4)-alpha-D-glucano)trehalose trehalohydrolase</fullName>
    </alternativeName>
    <alternativeName>
        <fullName evidence="10 14">Maltooligosyl trehalose trehalohydrolase</fullName>
    </alternativeName>
</protein>
<keyword evidence="9 14" id="KW-0326">Glycosidase</keyword>
<evidence type="ECO:0000256" key="12">
    <source>
        <dbReference type="ARBA" id="ARBA00034013"/>
    </source>
</evidence>
<evidence type="ECO:0000256" key="2">
    <source>
        <dbReference type="ARBA" id="ARBA00005199"/>
    </source>
</evidence>
<dbReference type="InterPro" id="IPR006047">
    <property type="entry name" value="GH13_cat_dom"/>
</dbReference>
<dbReference type="PIRSF" id="PIRSF006337">
    <property type="entry name" value="Trehalose_TreZ"/>
    <property type="match status" value="1"/>
</dbReference>
<dbReference type="SMART" id="SM00642">
    <property type="entry name" value="Aamy"/>
    <property type="match status" value="1"/>
</dbReference>
<dbReference type="CDD" id="cd11325">
    <property type="entry name" value="AmyAc_GTHase"/>
    <property type="match status" value="1"/>
</dbReference>
<evidence type="ECO:0000313" key="16">
    <source>
        <dbReference type="EMBL" id="MEN1947949.1"/>
    </source>
</evidence>
<dbReference type="InterPro" id="IPR014756">
    <property type="entry name" value="Ig_E-set"/>
</dbReference>
<evidence type="ECO:0000256" key="3">
    <source>
        <dbReference type="ARBA" id="ARBA00008061"/>
    </source>
</evidence>
<keyword evidence="7 14" id="KW-0378">Hydrolase</keyword>
<dbReference type="PANTHER" id="PTHR43651:SF11">
    <property type="entry name" value="MALTO-OLIGOSYLTREHALOSE TREHALOHYDROLASE"/>
    <property type="match status" value="1"/>
</dbReference>
<organism evidence="16 17">
    <name type="scientific">Leifsonia stereocauli</name>
    <dbReference type="NCBI Taxonomy" id="3134136"/>
    <lineage>
        <taxon>Bacteria</taxon>
        <taxon>Bacillati</taxon>
        <taxon>Actinomycetota</taxon>
        <taxon>Actinomycetes</taxon>
        <taxon>Micrococcales</taxon>
        <taxon>Microbacteriaceae</taxon>
        <taxon>Leifsonia</taxon>
    </lineage>
</organism>
<comment type="similarity">
    <text evidence="3 14">Belongs to the glycosyl hydrolase 13 family.</text>
</comment>
<dbReference type="EC" id="3.2.1.141" evidence="4 13"/>
<dbReference type="InterPro" id="IPR012768">
    <property type="entry name" value="Trehalose_TreZ"/>
</dbReference>
<dbReference type="GO" id="GO:0033942">
    <property type="term" value="F:4-alpha-D-(1-&gt;4)-alpha-D-glucanotrehalose trehalohydrolase activity"/>
    <property type="evidence" value="ECO:0007669"/>
    <property type="project" value="UniProtKB-EC"/>
</dbReference>
<comment type="pathway">
    <text evidence="2 14">Glycan biosynthesis; trehalose biosynthesis.</text>
</comment>
<dbReference type="PANTHER" id="PTHR43651">
    <property type="entry name" value="1,4-ALPHA-GLUCAN-BRANCHING ENZYME"/>
    <property type="match status" value="1"/>
</dbReference>
<dbReference type="Proteomes" id="UP001425155">
    <property type="component" value="Unassembled WGS sequence"/>
</dbReference>
<dbReference type="Gene3D" id="2.60.40.10">
    <property type="entry name" value="Immunoglobulins"/>
    <property type="match status" value="1"/>
</dbReference>
<keyword evidence="17" id="KW-1185">Reference proteome</keyword>
<dbReference type="InterPro" id="IPR013783">
    <property type="entry name" value="Ig-like_fold"/>
</dbReference>
<evidence type="ECO:0000256" key="11">
    <source>
        <dbReference type="ARBA" id="ARBA00033284"/>
    </source>
</evidence>
<evidence type="ECO:0000256" key="9">
    <source>
        <dbReference type="ARBA" id="ARBA00023295"/>
    </source>
</evidence>